<proteinExistence type="predicted"/>
<evidence type="ECO:0000313" key="1">
    <source>
        <dbReference type="EMBL" id="KAH7909422.1"/>
    </source>
</evidence>
<reference evidence="1" key="1">
    <citation type="journal article" date="2021" name="New Phytol.">
        <title>Evolutionary innovations through gain and loss of genes in the ectomycorrhizal Boletales.</title>
        <authorList>
            <person name="Wu G."/>
            <person name="Miyauchi S."/>
            <person name="Morin E."/>
            <person name="Kuo A."/>
            <person name="Drula E."/>
            <person name="Varga T."/>
            <person name="Kohler A."/>
            <person name="Feng B."/>
            <person name="Cao Y."/>
            <person name="Lipzen A."/>
            <person name="Daum C."/>
            <person name="Hundley H."/>
            <person name="Pangilinan J."/>
            <person name="Johnson J."/>
            <person name="Barry K."/>
            <person name="LaButti K."/>
            <person name="Ng V."/>
            <person name="Ahrendt S."/>
            <person name="Min B."/>
            <person name="Choi I.G."/>
            <person name="Park H."/>
            <person name="Plett J.M."/>
            <person name="Magnuson J."/>
            <person name="Spatafora J.W."/>
            <person name="Nagy L.G."/>
            <person name="Henrissat B."/>
            <person name="Grigoriev I.V."/>
            <person name="Yang Z.L."/>
            <person name="Xu J."/>
            <person name="Martin F.M."/>
        </authorList>
    </citation>
    <scope>NUCLEOTIDE SEQUENCE</scope>
    <source>
        <strain evidence="1">ATCC 28755</strain>
    </source>
</reference>
<accession>A0ACB8A9N2</accession>
<evidence type="ECO:0000313" key="2">
    <source>
        <dbReference type="Proteomes" id="UP000790377"/>
    </source>
</evidence>
<dbReference type="Proteomes" id="UP000790377">
    <property type="component" value="Unassembled WGS sequence"/>
</dbReference>
<sequence length="550" mass="59431">MRLTAICVLIQYPHLQALSLSIILLSRNTTAMTNTNTNLNAFVIPSVNSKRGSLKPAKIFRNPRLNRLPPVPMSTDIKTQMPATKLDPLQITIPSTTLAPVSKLKPLLLVEKLRAARLSLPLAKIEETVNADVPLKGMYPVLKPSPGGFLSRLPMLVHVPQGSSMHSTHTPATRKEYRSKFVSLIPRPIPSKPFADCSPSASPMAADLQNLKSFPLIKRTNIQRKFSLLSRTPLESSRNVGPNLSKLSKRYSAPSRVPVLLQPSKSTQYTGNRISMQRTAPKSSIKCQIPRPSAGKHQRTDNGQSEDARIASSVTGAYPSRPSSSSLSSTASGTSFTLSDTTDITVPSIGDESSIYFSKVCSESSSMSHADSPLPVNLGVAPSRSLDQAHASVSTLSTVSTVTDISLVGILPVPDPINDRETFNSIETAHLNSPVPDIAAPISYALAFRRGISDSTNAPSMRLRKAWIPPIADDAMVSRNPMIQMEIGALRSQKMVGGNKVGSPVNDGGRLKSLAGMAIVSKIRSQWEQNQKTDSSTPRSSPSFRSPIFY</sequence>
<comment type="caution">
    <text evidence="1">The sequence shown here is derived from an EMBL/GenBank/DDBJ whole genome shotgun (WGS) entry which is preliminary data.</text>
</comment>
<protein>
    <submittedName>
        <fullName evidence="1">Uncharacterized protein</fullName>
    </submittedName>
</protein>
<name>A0ACB8A9N2_9AGAM</name>
<gene>
    <name evidence="1" type="ORF">BJ138DRAFT_1181057</name>
</gene>
<dbReference type="EMBL" id="MU267761">
    <property type="protein sequence ID" value="KAH7909422.1"/>
    <property type="molecule type" value="Genomic_DNA"/>
</dbReference>
<organism evidence="1 2">
    <name type="scientific">Hygrophoropsis aurantiaca</name>
    <dbReference type="NCBI Taxonomy" id="72124"/>
    <lineage>
        <taxon>Eukaryota</taxon>
        <taxon>Fungi</taxon>
        <taxon>Dikarya</taxon>
        <taxon>Basidiomycota</taxon>
        <taxon>Agaricomycotina</taxon>
        <taxon>Agaricomycetes</taxon>
        <taxon>Agaricomycetidae</taxon>
        <taxon>Boletales</taxon>
        <taxon>Coniophorineae</taxon>
        <taxon>Hygrophoropsidaceae</taxon>
        <taxon>Hygrophoropsis</taxon>
    </lineage>
</organism>
<keyword evidence="2" id="KW-1185">Reference proteome</keyword>